<sequence length="74" mass="8591">MFSIEHNNPIGRHAKNKIKSSFKKNVGDLELEHIKKTLKPAEKLKNSLLFNFIHFFVEILALSQFVSVILSIWL</sequence>
<comment type="caution">
    <text evidence="2">The sequence shown here is derived from an EMBL/GenBank/DDBJ whole genome shotgun (WGS) entry which is preliminary data.</text>
</comment>
<protein>
    <submittedName>
        <fullName evidence="2">Uncharacterized protein</fullName>
    </submittedName>
</protein>
<name>A0A3M7SS63_BRAPC</name>
<evidence type="ECO:0000256" key="1">
    <source>
        <dbReference type="SAM" id="Phobius"/>
    </source>
</evidence>
<dbReference type="AlphaFoldDB" id="A0A3M7SS63"/>
<keyword evidence="3" id="KW-1185">Reference proteome</keyword>
<dbReference type="Proteomes" id="UP000276133">
    <property type="component" value="Unassembled WGS sequence"/>
</dbReference>
<proteinExistence type="predicted"/>
<accession>A0A3M7SS63</accession>
<feature type="transmembrane region" description="Helical" evidence="1">
    <location>
        <begin position="48"/>
        <end position="73"/>
    </location>
</feature>
<evidence type="ECO:0000313" key="2">
    <source>
        <dbReference type="EMBL" id="RNA38398.1"/>
    </source>
</evidence>
<reference evidence="2 3" key="1">
    <citation type="journal article" date="2018" name="Sci. Rep.">
        <title>Genomic signatures of local adaptation to the degree of environmental predictability in rotifers.</title>
        <authorList>
            <person name="Franch-Gras L."/>
            <person name="Hahn C."/>
            <person name="Garcia-Roger E.M."/>
            <person name="Carmona M.J."/>
            <person name="Serra M."/>
            <person name="Gomez A."/>
        </authorList>
    </citation>
    <scope>NUCLEOTIDE SEQUENCE [LARGE SCALE GENOMIC DNA]</scope>
    <source>
        <strain evidence="2">HYR1</strain>
    </source>
</reference>
<dbReference type="EMBL" id="REGN01000878">
    <property type="protein sequence ID" value="RNA38398.1"/>
    <property type="molecule type" value="Genomic_DNA"/>
</dbReference>
<keyword evidence="1" id="KW-1133">Transmembrane helix</keyword>
<organism evidence="2 3">
    <name type="scientific">Brachionus plicatilis</name>
    <name type="common">Marine rotifer</name>
    <name type="synonym">Brachionus muelleri</name>
    <dbReference type="NCBI Taxonomy" id="10195"/>
    <lineage>
        <taxon>Eukaryota</taxon>
        <taxon>Metazoa</taxon>
        <taxon>Spiralia</taxon>
        <taxon>Gnathifera</taxon>
        <taxon>Rotifera</taxon>
        <taxon>Eurotatoria</taxon>
        <taxon>Monogononta</taxon>
        <taxon>Pseudotrocha</taxon>
        <taxon>Ploima</taxon>
        <taxon>Brachionidae</taxon>
        <taxon>Brachionus</taxon>
    </lineage>
</organism>
<gene>
    <name evidence="2" type="ORF">BpHYR1_045343</name>
</gene>
<evidence type="ECO:0000313" key="3">
    <source>
        <dbReference type="Proteomes" id="UP000276133"/>
    </source>
</evidence>
<keyword evidence="1" id="KW-0812">Transmembrane</keyword>
<keyword evidence="1" id="KW-0472">Membrane</keyword>